<proteinExistence type="predicted"/>
<dbReference type="Gene3D" id="3.40.50.2300">
    <property type="match status" value="1"/>
</dbReference>
<dbReference type="CDD" id="cd17620">
    <property type="entry name" value="REC_OmpR_KdpE-like"/>
    <property type="match status" value="1"/>
</dbReference>
<name>A0ABV1JAB4_9ACTN</name>
<dbReference type="InterPro" id="IPR001867">
    <property type="entry name" value="OmpR/PhoB-type_DNA-bd"/>
</dbReference>
<dbReference type="Pfam" id="PF00072">
    <property type="entry name" value="Response_reg"/>
    <property type="match status" value="1"/>
</dbReference>
<dbReference type="Proteomes" id="UP001487305">
    <property type="component" value="Unassembled WGS sequence"/>
</dbReference>
<feature type="modified residue" description="4-aspartylphosphate" evidence="2">
    <location>
        <position position="57"/>
    </location>
</feature>
<evidence type="ECO:0000313" key="6">
    <source>
        <dbReference type="EMBL" id="MEQ3362024.1"/>
    </source>
</evidence>
<keyword evidence="1 3" id="KW-0238">DNA-binding</keyword>
<dbReference type="InterPro" id="IPR036388">
    <property type="entry name" value="WH-like_DNA-bd_sf"/>
</dbReference>
<dbReference type="PROSITE" id="PS50110">
    <property type="entry name" value="RESPONSE_REGULATORY"/>
    <property type="match status" value="1"/>
</dbReference>
<evidence type="ECO:0000259" key="4">
    <source>
        <dbReference type="PROSITE" id="PS50110"/>
    </source>
</evidence>
<evidence type="ECO:0000256" key="1">
    <source>
        <dbReference type="ARBA" id="ARBA00023125"/>
    </source>
</evidence>
<dbReference type="Pfam" id="PF00486">
    <property type="entry name" value="Trans_reg_C"/>
    <property type="match status" value="1"/>
</dbReference>
<keyword evidence="7" id="KW-1185">Reference proteome</keyword>
<feature type="DNA-binding region" description="OmpR/PhoB-type" evidence="3">
    <location>
        <begin position="133"/>
        <end position="232"/>
    </location>
</feature>
<protein>
    <submittedName>
        <fullName evidence="6">Response regulator transcription factor</fullName>
    </submittedName>
</protein>
<accession>A0ABV1JAB4</accession>
<evidence type="ECO:0000313" key="7">
    <source>
        <dbReference type="Proteomes" id="UP001487305"/>
    </source>
</evidence>
<reference evidence="6 7" key="1">
    <citation type="submission" date="2024-04" db="EMBL/GenBank/DDBJ databases">
        <title>Human intestinal bacterial collection.</title>
        <authorList>
            <person name="Pauvert C."/>
            <person name="Hitch T.C.A."/>
            <person name="Clavel T."/>
        </authorList>
    </citation>
    <scope>NUCLEOTIDE SEQUENCE [LARGE SCALE GENOMIC DNA]</scope>
    <source>
        <strain evidence="6 7">CLA-KB-H42</strain>
    </source>
</reference>
<dbReference type="PANTHER" id="PTHR48111:SF50">
    <property type="entry name" value="KDP OPERON TRANSCRIPTIONAL REGULATORY PROTEIN KDPE"/>
    <property type="match status" value="1"/>
</dbReference>
<dbReference type="EMBL" id="JBBNOP010000002">
    <property type="protein sequence ID" value="MEQ3362024.1"/>
    <property type="molecule type" value="Genomic_DNA"/>
</dbReference>
<evidence type="ECO:0000259" key="5">
    <source>
        <dbReference type="PROSITE" id="PS51755"/>
    </source>
</evidence>
<dbReference type="PROSITE" id="PS51755">
    <property type="entry name" value="OMPR_PHOB"/>
    <property type="match status" value="1"/>
</dbReference>
<sequence>MGECARTILVVEDDAAIRNLVATTLDVHGYRHRVAPNGNRALLELTSATDIDLVILDLGLPDMDGVDIIRSIRGWSHMPIIVLSARNEDADKVEALDAGADDYLVKPFSVEELLARLRVALRRLDAGIATEEEAVYENGDLLIDYRAASVSCGGVEIHLTPIEYKLLCLLARNTGKVLTHTYILKEVWGTALASDIPSLRVFMATLRKKIEPDPSHPVYIQTHVGIGYRMMRVGDSA</sequence>
<dbReference type="SMART" id="SM00862">
    <property type="entry name" value="Trans_reg_C"/>
    <property type="match status" value="1"/>
</dbReference>
<keyword evidence="2" id="KW-0597">Phosphoprotein</keyword>
<organism evidence="6 7">
    <name type="scientific">Raoultibacter massiliensis</name>
    <dbReference type="NCBI Taxonomy" id="1852371"/>
    <lineage>
        <taxon>Bacteria</taxon>
        <taxon>Bacillati</taxon>
        <taxon>Actinomycetota</taxon>
        <taxon>Coriobacteriia</taxon>
        <taxon>Eggerthellales</taxon>
        <taxon>Eggerthellaceae</taxon>
        <taxon>Raoultibacter</taxon>
    </lineage>
</organism>
<evidence type="ECO:0000256" key="2">
    <source>
        <dbReference type="PROSITE-ProRule" id="PRU00169"/>
    </source>
</evidence>
<dbReference type="InterPro" id="IPR039420">
    <property type="entry name" value="WalR-like"/>
</dbReference>
<dbReference type="PANTHER" id="PTHR48111">
    <property type="entry name" value="REGULATOR OF RPOS"/>
    <property type="match status" value="1"/>
</dbReference>
<evidence type="ECO:0000256" key="3">
    <source>
        <dbReference type="PROSITE-ProRule" id="PRU01091"/>
    </source>
</evidence>
<dbReference type="CDD" id="cd00383">
    <property type="entry name" value="trans_reg_C"/>
    <property type="match status" value="1"/>
</dbReference>
<dbReference type="Gene3D" id="1.10.10.10">
    <property type="entry name" value="Winged helix-like DNA-binding domain superfamily/Winged helix DNA-binding domain"/>
    <property type="match status" value="1"/>
</dbReference>
<comment type="caution">
    <text evidence="6">The sequence shown here is derived from an EMBL/GenBank/DDBJ whole genome shotgun (WGS) entry which is preliminary data.</text>
</comment>
<dbReference type="RefSeq" id="WP_102373582.1">
    <property type="nucleotide sequence ID" value="NZ_JBBNOP010000002.1"/>
</dbReference>
<dbReference type="SMART" id="SM00448">
    <property type="entry name" value="REC"/>
    <property type="match status" value="1"/>
</dbReference>
<feature type="domain" description="Response regulatory" evidence="4">
    <location>
        <begin position="7"/>
        <end position="121"/>
    </location>
</feature>
<dbReference type="InterPro" id="IPR001789">
    <property type="entry name" value="Sig_transdc_resp-reg_receiver"/>
</dbReference>
<dbReference type="InterPro" id="IPR011006">
    <property type="entry name" value="CheY-like_superfamily"/>
</dbReference>
<dbReference type="Gene3D" id="6.10.250.690">
    <property type="match status" value="1"/>
</dbReference>
<dbReference type="SUPFAM" id="SSF52172">
    <property type="entry name" value="CheY-like"/>
    <property type="match status" value="1"/>
</dbReference>
<feature type="domain" description="OmpR/PhoB-type" evidence="5">
    <location>
        <begin position="133"/>
        <end position="232"/>
    </location>
</feature>
<gene>
    <name evidence="6" type="ORF">AAA083_03420</name>
</gene>